<dbReference type="Proteomes" id="UP000269883">
    <property type="component" value="Chromosome"/>
</dbReference>
<sequence>MPDIHVSPHRIPLGSLSVPVHLIMVRPTVQFTSQISHLLGFSKTDSQLLGMAVEEAFGNAIRHFSGPVEGEAIDVEFCVHENSLVISIRERGIPFTPQQGQRYTPDDLENMDMPGLGTLLMQKAVDSLEFLSHGRKGKETRLIKTIPYGALPQELLEVQPVRRGRDRPTVKNAIVRPATREELPHICQLAWRCYGYTQEAFLYDLEALTEAFDKGTFVPVVAIDPASNQMVWHAGLKIHDPNVPVGEMGLAFIDPAFRCPGATQQMADAVTAMAKKAGHRGTFDCSVTTHTFSQKAMQNCYGSRPCSIMLAITASGMHAKELATSVQPKGSVVNHYRAFDRSPATVYVPERHRTMVSNIYGWLELPREIGTPDTEYPLGESRVSVFPLPDELNVVFIIVHAIGPDTAKEIAEALRQCKRERRDAVYAFLPLGAPASPMLVEECEALGLSFAGVMPHIHDGDDRMLMQRVDIVLDMDTIRVYGEQSKQLFDYIQREQQRVDQGV</sequence>
<accession>A0A2Z6B160</accession>
<dbReference type="SUPFAM" id="SSF55874">
    <property type="entry name" value="ATPase domain of HSP90 chaperone/DNA topoisomerase II/histidine kinase"/>
    <property type="match status" value="1"/>
</dbReference>
<dbReference type="InterPro" id="IPR000182">
    <property type="entry name" value="GNAT_dom"/>
</dbReference>
<dbReference type="AlphaFoldDB" id="A0A2Z6B160"/>
<keyword evidence="3" id="KW-1185">Reference proteome</keyword>
<evidence type="ECO:0000313" key="3">
    <source>
        <dbReference type="Proteomes" id="UP000269883"/>
    </source>
</evidence>
<dbReference type="Gene3D" id="3.40.630.30">
    <property type="match status" value="1"/>
</dbReference>
<dbReference type="EMBL" id="AP017378">
    <property type="protein sequence ID" value="BBD09160.1"/>
    <property type="molecule type" value="Genomic_DNA"/>
</dbReference>
<dbReference type="CDD" id="cd16936">
    <property type="entry name" value="HATPase_RsbW-like"/>
    <property type="match status" value="1"/>
</dbReference>
<gene>
    <name evidence="2" type="ORF">DFE_2434</name>
</gene>
<dbReference type="Pfam" id="PF13581">
    <property type="entry name" value="HATPase_c_2"/>
    <property type="match status" value="1"/>
</dbReference>
<dbReference type="GO" id="GO:0016747">
    <property type="term" value="F:acyltransferase activity, transferring groups other than amino-acyl groups"/>
    <property type="evidence" value="ECO:0007669"/>
    <property type="project" value="InterPro"/>
</dbReference>
<dbReference type="InterPro" id="IPR016181">
    <property type="entry name" value="Acyl_CoA_acyltransferase"/>
</dbReference>
<proteinExistence type="predicted"/>
<dbReference type="KEGG" id="dfl:DFE_2434"/>
<protein>
    <recommendedName>
        <fullName evidence="1">N-acetyltransferase domain-containing protein</fullName>
    </recommendedName>
</protein>
<dbReference type="SUPFAM" id="SSF55729">
    <property type="entry name" value="Acyl-CoA N-acyltransferases (Nat)"/>
    <property type="match status" value="1"/>
</dbReference>
<dbReference type="OrthoDB" id="9792240at2"/>
<name>A0A2Z6B160_9BACT</name>
<dbReference type="InterPro" id="IPR003594">
    <property type="entry name" value="HATPase_dom"/>
</dbReference>
<evidence type="ECO:0000313" key="2">
    <source>
        <dbReference type="EMBL" id="BBD09160.1"/>
    </source>
</evidence>
<dbReference type="PROSITE" id="PS51186">
    <property type="entry name" value="GNAT"/>
    <property type="match status" value="1"/>
</dbReference>
<evidence type="ECO:0000259" key="1">
    <source>
        <dbReference type="PROSITE" id="PS51186"/>
    </source>
</evidence>
<feature type="domain" description="N-acetyltransferase" evidence="1">
    <location>
        <begin position="173"/>
        <end position="343"/>
    </location>
</feature>
<organism evidence="2 3">
    <name type="scientific">Desulfovibrio ferrophilus</name>
    <dbReference type="NCBI Taxonomy" id="241368"/>
    <lineage>
        <taxon>Bacteria</taxon>
        <taxon>Pseudomonadati</taxon>
        <taxon>Thermodesulfobacteriota</taxon>
        <taxon>Desulfovibrionia</taxon>
        <taxon>Desulfovibrionales</taxon>
        <taxon>Desulfovibrionaceae</taxon>
        <taxon>Desulfovibrio</taxon>
    </lineage>
</organism>
<dbReference type="RefSeq" id="WP_126379894.1">
    <property type="nucleotide sequence ID" value="NZ_AP017378.1"/>
</dbReference>
<reference evidence="2 3" key="1">
    <citation type="journal article" date="2018" name="Sci. Adv.">
        <title>Multi-heme cytochromes provide a pathway for survival in energy-limited environments.</title>
        <authorList>
            <person name="Deng X."/>
            <person name="Dohmae N."/>
            <person name="Nealson K.H."/>
            <person name="Hashimoto K."/>
            <person name="Okamoto A."/>
        </authorList>
    </citation>
    <scope>NUCLEOTIDE SEQUENCE [LARGE SCALE GENOMIC DNA]</scope>
    <source>
        <strain evidence="2 3">IS5</strain>
    </source>
</reference>
<dbReference type="InterPro" id="IPR036890">
    <property type="entry name" value="HATPase_C_sf"/>
</dbReference>
<dbReference type="Gene3D" id="3.30.565.10">
    <property type="entry name" value="Histidine kinase-like ATPase, C-terminal domain"/>
    <property type="match status" value="1"/>
</dbReference>